<dbReference type="RefSeq" id="WP_208500982.1">
    <property type="nucleotide sequence ID" value="NZ_JAGFOA010000002.1"/>
</dbReference>
<dbReference type="GO" id="GO:0000976">
    <property type="term" value="F:transcription cis-regulatory region binding"/>
    <property type="evidence" value="ECO:0007669"/>
    <property type="project" value="TreeGrafter"/>
</dbReference>
<keyword evidence="4" id="KW-0804">Transcription</keyword>
<feature type="domain" description="HTH lacI-type" evidence="5">
    <location>
        <begin position="6"/>
        <end position="60"/>
    </location>
</feature>
<dbReference type="PROSITE" id="PS50932">
    <property type="entry name" value="HTH_LACI_2"/>
    <property type="match status" value="1"/>
</dbReference>
<evidence type="ECO:0000313" key="7">
    <source>
        <dbReference type="Proteomes" id="UP000680132"/>
    </source>
</evidence>
<gene>
    <name evidence="6" type="ORF">J5V96_04685</name>
</gene>
<dbReference type="SUPFAM" id="SSF53822">
    <property type="entry name" value="Periplasmic binding protein-like I"/>
    <property type="match status" value="1"/>
</dbReference>
<proteinExistence type="predicted"/>
<evidence type="ECO:0000313" key="6">
    <source>
        <dbReference type="EMBL" id="MBO3662808.1"/>
    </source>
</evidence>
<evidence type="ECO:0000259" key="5">
    <source>
        <dbReference type="PROSITE" id="PS50932"/>
    </source>
</evidence>
<dbReference type="CDD" id="cd06288">
    <property type="entry name" value="PBP1_sucrose_transcription_regulator"/>
    <property type="match status" value="1"/>
</dbReference>
<dbReference type="CDD" id="cd01392">
    <property type="entry name" value="HTH_LacI"/>
    <property type="match status" value="1"/>
</dbReference>
<keyword evidence="3 6" id="KW-0238">DNA-binding</keyword>
<dbReference type="InterPro" id="IPR010982">
    <property type="entry name" value="Lambda_DNA-bd_dom_sf"/>
</dbReference>
<dbReference type="Gene3D" id="3.40.50.2300">
    <property type="match status" value="2"/>
</dbReference>
<comment type="caution">
    <text evidence="6">The sequence shown here is derived from an EMBL/GenBank/DDBJ whole genome shotgun (WGS) entry which is preliminary data.</text>
</comment>
<dbReference type="PANTHER" id="PTHR30146">
    <property type="entry name" value="LACI-RELATED TRANSCRIPTIONAL REPRESSOR"/>
    <property type="match status" value="1"/>
</dbReference>
<dbReference type="Pfam" id="PF00356">
    <property type="entry name" value="LacI"/>
    <property type="match status" value="1"/>
</dbReference>
<name>A0A939QHB3_9MICO</name>
<sequence length="330" mass="35500">MTKRSVTMSDVARQLGISRSAVSFALNNEAQVSRETRERVIAKAAELGYRPNAGARALAGQKTDLFGLVTDIVSTPFAGDLIAGAQEWFWGHGKSLLIAGTATPERPDARSIEMMLEHRVGGIMIATTWNRAIDVPAALENVPVVLVHCFDALGERPSIIPDEEQGGREAAQMLLARGRRRIAMINLPEDLVAAQGRRLGFEKALVAAGMAIDPASIVTSGPEPDSAYDVARALLAAGDIDGVFCANDRIAMGTYDAARDLGLRIPEDLSIVGFDNQETIAKYLRPALSTVALPFREMGRRGAELLTRASEDIDRKKIVISCPPIARNSV</sequence>
<dbReference type="Gene3D" id="1.10.260.40">
    <property type="entry name" value="lambda repressor-like DNA-binding domains"/>
    <property type="match status" value="1"/>
</dbReference>
<keyword evidence="2" id="KW-0805">Transcription regulation</keyword>
<dbReference type="AlphaFoldDB" id="A0A939QHB3"/>
<accession>A0A939QHB3</accession>
<evidence type="ECO:0000256" key="2">
    <source>
        <dbReference type="ARBA" id="ARBA00023015"/>
    </source>
</evidence>
<evidence type="ECO:0000256" key="3">
    <source>
        <dbReference type="ARBA" id="ARBA00023125"/>
    </source>
</evidence>
<protein>
    <submittedName>
        <fullName evidence="6">LacI family DNA-binding transcriptional regulator</fullName>
    </submittedName>
</protein>
<organism evidence="6 7">
    <name type="scientific">Microbacterium stercoris</name>
    <dbReference type="NCBI Taxonomy" id="2820289"/>
    <lineage>
        <taxon>Bacteria</taxon>
        <taxon>Bacillati</taxon>
        <taxon>Actinomycetota</taxon>
        <taxon>Actinomycetes</taxon>
        <taxon>Micrococcales</taxon>
        <taxon>Microbacteriaceae</taxon>
        <taxon>Microbacterium</taxon>
    </lineage>
</organism>
<dbReference type="EMBL" id="JAGFOA010000002">
    <property type="protein sequence ID" value="MBO3662808.1"/>
    <property type="molecule type" value="Genomic_DNA"/>
</dbReference>
<dbReference type="SMART" id="SM00354">
    <property type="entry name" value="HTH_LACI"/>
    <property type="match status" value="1"/>
</dbReference>
<dbReference type="Proteomes" id="UP000680132">
    <property type="component" value="Unassembled WGS sequence"/>
</dbReference>
<keyword evidence="1" id="KW-0678">Repressor</keyword>
<dbReference type="InterPro" id="IPR046335">
    <property type="entry name" value="LacI/GalR-like_sensor"/>
</dbReference>
<dbReference type="GO" id="GO:0003700">
    <property type="term" value="F:DNA-binding transcription factor activity"/>
    <property type="evidence" value="ECO:0007669"/>
    <property type="project" value="TreeGrafter"/>
</dbReference>
<dbReference type="InterPro" id="IPR000843">
    <property type="entry name" value="HTH_LacI"/>
</dbReference>
<dbReference type="SUPFAM" id="SSF47413">
    <property type="entry name" value="lambda repressor-like DNA-binding domains"/>
    <property type="match status" value="1"/>
</dbReference>
<dbReference type="PANTHER" id="PTHR30146:SF148">
    <property type="entry name" value="HTH-TYPE TRANSCRIPTIONAL REPRESSOR PURR-RELATED"/>
    <property type="match status" value="1"/>
</dbReference>
<dbReference type="InterPro" id="IPR028082">
    <property type="entry name" value="Peripla_BP_I"/>
</dbReference>
<reference evidence="6" key="1">
    <citation type="submission" date="2021-03" db="EMBL/GenBank/DDBJ databases">
        <title>Microbacterium sp. nov., a novel actinobacterium isolated from cow dung.</title>
        <authorList>
            <person name="Zhang L."/>
        </authorList>
    </citation>
    <scope>NUCLEOTIDE SEQUENCE</scope>
    <source>
        <strain evidence="6">NEAU-LLB</strain>
    </source>
</reference>
<dbReference type="Pfam" id="PF13377">
    <property type="entry name" value="Peripla_BP_3"/>
    <property type="match status" value="1"/>
</dbReference>
<evidence type="ECO:0000256" key="1">
    <source>
        <dbReference type="ARBA" id="ARBA00022491"/>
    </source>
</evidence>
<evidence type="ECO:0000256" key="4">
    <source>
        <dbReference type="ARBA" id="ARBA00023163"/>
    </source>
</evidence>
<keyword evidence="7" id="KW-1185">Reference proteome</keyword>